<name>A0ABV2EFH9_9CAUL</name>
<dbReference type="PROSITE" id="PS50112">
    <property type="entry name" value="PAS"/>
    <property type="match status" value="3"/>
</dbReference>
<protein>
    <submittedName>
        <fullName evidence="5">Diguanylate cyclase (GGDEF)-like protein/PAS domain S-box-containing protein</fullName>
    </submittedName>
</protein>
<dbReference type="SMART" id="SM00052">
    <property type="entry name" value="EAL"/>
    <property type="match status" value="1"/>
</dbReference>
<evidence type="ECO:0000259" key="2">
    <source>
        <dbReference type="PROSITE" id="PS50113"/>
    </source>
</evidence>
<proteinExistence type="predicted"/>
<feature type="domain" description="EAL" evidence="3">
    <location>
        <begin position="668"/>
        <end position="918"/>
    </location>
</feature>
<dbReference type="PANTHER" id="PTHR44757:SF2">
    <property type="entry name" value="BIOFILM ARCHITECTURE MAINTENANCE PROTEIN MBAA"/>
    <property type="match status" value="1"/>
</dbReference>
<dbReference type="Gene3D" id="3.30.450.20">
    <property type="entry name" value="PAS domain"/>
    <property type="match status" value="4"/>
</dbReference>
<dbReference type="PANTHER" id="PTHR44757">
    <property type="entry name" value="DIGUANYLATE CYCLASE DGCP"/>
    <property type="match status" value="1"/>
</dbReference>
<dbReference type="Gene3D" id="3.20.20.450">
    <property type="entry name" value="EAL domain"/>
    <property type="match status" value="1"/>
</dbReference>
<dbReference type="InterPro" id="IPR001610">
    <property type="entry name" value="PAC"/>
</dbReference>
<dbReference type="CDD" id="cd01948">
    <property type="entry name" value="EAL"/>
    <property type="match status" value="1"/>
</dbReference>
<dbReference type="PROSITE" id="PS50887">
    <property type="entry name" value="GGDEF"/>
    <property type="match status" value="1"/>
</dbReference>
<organism evidence="5 6">
    <name type="scientific">Phenylobacterium koreense</name>
    <dbReference type="NCBI Taxonomy" id="266125"/>
    <lineage>
        <taxon>Bacteria</taxon>
        <taxon>Pseudomonadati</taxon>
        <taxon>Pseudomonadota</taxon>
        <taxon>Alphaproteobacteria</taxon>
        <taxon>Caulobacterales</taxon>
        <taxon>Caulobacteraceae</taxon>
        <taxon>Phenylobacterium</taxon>
    </lineage>
</organism>
<evidence type="ECO:0000259" key="4">
    <source>
        <dbReference type="PROSITE" id="PS50887"/>
    </source>
</evidence>
<evidence type="ECO:0000259" key="3">
    <source>
        <dbReference type="PROSITE" id="PS50883"/>
    </source>
</evidence>
<dbReference type="SMART" id="SM00267">
    <property type="entry name" value="GGDEF"/>
    <property type="match status" value="1"/>
</dbReference>
<dbReference type="InterPro" id="IPR043128">
    <property type="entry name" value="Rev_trsase/Diguanyl_cyclase"/>
</dbReference>
<dbReference type="InterPro" id="IPR013655">
    <property type="entry name" value="PAS_fold_3"/>
</dbReference>
<feature type="domain" description="PAS" evidence="1">
    <location>
        <begin position="1"/>
        <end position="48"/>
    </location>
</feature>
<dbReference type="CDD" id="cd01949">
    <property type="entry name" value="GGDEF"/>
    <property type="match status" value="1"/>
</dbReference>
<feature type="domain" description="PAS" evidence="1">
    <location>
        <begin position="128"/>
        <end position="198"/>
    </location>
</feature>
<dbReference type="Proteomes" id="UP001549110">
    <property type="component" value="Unassembled WGS sequence"/>
</dbReference>
<dbReference type="PROSITE" id="PS50883">
    <property type="entry name" value="EAL"/>
    <property type="match status" value="1"/>
</dbReference>
<dbReference type="NCBIfam" id="TIGR00229">
    <property type="entry name" value="sensory_box"/>
    <property type="match status" value="3"/>
</dbReference>
<dbReference type="NCBIfam" id="TIGR00254">
    <property type="entry name" value="GGDEF"/>
    <property type="match status" value="1"/>
</dbReference>
<sequence length="926" mass="102815">MELLQAVVDALPDPTVIKDREHRWLAINEPLLKMLGYPLKAIVGRTDLEMFPSQGERHHASDDDVFRTGQPADYERVVTSRNGQISRSLLTRKRLLHLPESYGGGEMLIATFVDVTPRRRAEAKLQEAEEHHRHALMLNPQIPWTADPGGKLLEVGPVWEMWVGMSLEEAMGGGWAQAVHPDDLAPLIEAWNGALASGRILDSEYRLRMAGGEYRWVRAWAAPRRDESGAIMLWYGAVEDINDRKLAEAALVASEREFSEVANAAPAMIWTNNAAGEATFVSRLWCETTGQDPDEPLGQGWLERIHPDDRAQVKAAAEEARAARRTYKAEYRVRTRSGDWIWVMDVGEPRHGPGGEFLGYVGSMLDVTERRQAAAKLDQILESTTDCVVLIDRHYRLTYINGNAHRKLKDRSLVIGGRIRDIFPEEAGGIFAQQFAEAFAQQTPVMFEARLAGVDDWFEVHAFPTEDGLSVFFRDISARRTAEQERAIAQEKMIHMARHDALTELPNRVLFRERLERVLADNRSPNQTAVLYIDLDGFKDVNDTAGHGAGDVLLRLVAQRLQRGVRSGDTVTRLGGDEFAIIQTQVRQGADAADLADRIVRDLAEPFEIEGRNIVIGASVGIALAPADASDPEELLRAADTALYRAKAEGKGAFRLFEPGMDEQLKHRQALKLALHGALKRDEFSILYQPMVDLSSGRIRAFEALLRWRHPELGAVCPTEFIPLAEETGLIVGIGAWILREACRAASRWPDDICLSVNLSPAQFRSAGLVSTVRAALTETQLPTDRLQLEITESVLLRENRANLQILTELRRLGVKIALDDFGTGYSSLGYLHQFPFDKIKLDRSFVQNLPGSREGHAIVTAVAAMAQGLGISLTAEGVETSAQAALLRERGYSEGQGYLFSEPVSEGQARRLIGHAMTVYPVSPA</sequence>
<dbReference type="SUPFAM" id="SSF55073">
    <property type="entry name" value="Nucleotide cyclase"/>
    <property type="match status" value="1"/>
</dbReference>
<evidence type="ECO:0000313" key="5">
    <source>
        <dbReference type="EMBL" id="MET3525788.1"/>
    </source>
</evidence>
<reference evidence="5 6" key="1">
    <citation type="submission" date="2024-06" db="EMBL/GenBank/DDBJ databases">
        <title>Genomic Encyclopedia of Type Strains, Phase IV (KMG-IV): sequencing the most valuable type-strain genomes for metagenomic binning, comparative biology and taxonomic classification.</title>
        <authorList>
            <person name="Goeker M."/>
        </authorList>
    </citation>
    <scope>NUCLEOTIDE SEQUENCE [LARGE SCALE GENOMIC DNA]</scope>
    <source>
        <strain evidence="5 6">DSM 17809</strain>
    </source>
</reference>
<dbReference type="InterPro" id="IPR029787">
    <property type="entry name" value="Nucleotide_cyclase"/>
</dbReference>
<evidence type="ECO:0000313" key="6">
    <source>
        <dbReference type="Proteomes" id="UP001549110"/>
    </source>
</evidence>
<dbReference type="SMART" id="SM00086">
    <property type="entry name" value="PAC"/>
    <property type="match status" value="3"/>
</dbReference>
<dbReference type="Pfam" id="PF08448">
    <property type="entry name" value="PAS_4"/>
    <property type="match status" value="2"/>
</dbReference>
<feature type="domain" description="PAC" evidence="2">
    <location>
        <begin position="201"/>
        <end position="253"/>
    </location>
</feature>
<dbReference type="SMART" id="SM00091">
    <property type="entry name" value="PAS"/>
    <property type="match status" value="4"/>
</dbReference>
<dbReference type="EMBL" id="JBEPLU010000001">
    <property type="protein sequence ID" value="MET3525788.1"/>
    <property type="molecule type" value="Genomic_DNA"/>
</dbReference>
<feature type="domain" description="PAC" evidence="2">
    <location>
        <begin position="72"/>
        <end position="127"/>
    </location>
</feature>
<feature type="domain" description="PAC" evidence="2">
    <location>
        <begin position="327"/>
        <end position="379"/>
    </location>
</feature>
<dbReference type="Pfam" id="PF08447">
    <property type="entry name" value="PAS_3"/>
    <property type="match status" value="2"/>
</dbReference>
<comment type="caution">
    <text evidence="5">The sequence shown here is derived from an EMBL/GenBank/DDBJ whole genome shotgun (WGS) entry which is preliminary data.</text>
</comment>
<dbReference type="InterPro" id="IPR000160">
    <property type="entry name" value="GGDEF_dom"/>
</dbReference>
<dbReference type="SUPFAM" id="SSF55785">
    <property type="entry name" value="PYP-like sensor domain (PAS domain)"/>
    <property type="match status" value="4"/>
</dbReference>
<dbReference type="InterPro" id="IPR000700">
    <property type="entry name" value="PAS-assoc_C"/>
</dbReference>
<dbReference type="InterPro" id="IPR035965">
    <property type="entry name" value="PAS-like_dom_sf"/>
</dbReference>
<dbReference type="Pfam" id="PF00990">
    <property type="entry name" value="GGDEF"/>
    <property type="match status" value="1"/>
</dbReference>
<dbReference type="Pfam" id="PF00563">
    <property type="entry name" value="EAL"/>
    <property type="match status" value="1"/>
</dbReference>
<evidence type="ECO:0000259" key="1">
    <source>
        <dbReference type="PROSITE" id="PS50112"/>
    </source>
</evidence>
<dbReference type="Gene3D" id="3.30.70.270">
    <property type="match status" value="1"/>
</dbReference>
<feature type="domain" description="GGDEF" evidence="4">
    <location>
        <begin position="526"/>
        <end position="659"/>
    </location>
</feature>
<dbReference type="SUPFAM" id="SSF141868">
    <property type="entry name" value="EAL domain-like"/>
    <property type="match status" value="1"/>
</dbReference>
<keyword evidence="6" id="KW-1185">Reference proteome</keyword>
<dbReference type="InterPro" id="IPR001633">
    <property type="entry name" value="EAL_dom"/>
</dbReference>
<dbReference type="CDD" id="cd00130">
    <property type="entry name" value="PAS"/>
    <property type="match status" value="4"/>
</dbReference>
<dbReference type="InterPro" id="IPR035919">
    <property type="entry name" value="EAL_sf"/>
</dbReference>
<dbReference type="InterPro" id="IPR000014">
    <property type="entry name" value="PAS"/>
</dbReference>
<dbReference type="InterPro" id="IPR013656">
    <property type="entry name" value="PAS_4"/>
</dbReference>
<accession>A0ABV2EFH9</accession>
<dbReference type="PROSITE" id="PS50113">
    <property type="entry name" value="PAC"/>
    <property type="match status" value="3"/>
</dbReference>
<dbReference type="InterPro" id="IPR052155">
    <property type="entry name" value="Biofilm_reg_signaling"/>
</dbReference>
<feature type="domain" description="PAS" evidence="1">
    <location>
        <begin position="254"/>
        <end position="324"/>
    </location>
</feature>
<gene>
    <name evidence="5" type="ORF">ABID41_000883</name>
</gene>